<gene>
    <name evidence="1" type="ORF">Dpep_1023</name>
</gene>
<dbReference type="RefSeq" id="WP_005660200.1">
    <property type="nucleotide sequence ID" value="NZ_ABTR02000001.1"/>
</dbReference>
<dbReference type="AlphaFoldDB" id="D2Z6F2"/>
<protein>
    <submittedName>
        <fullName evidence="1">Uncharacterized protein</fullName>
    </submittedName>
</protein>
<organism evidence="1 2">
    <name type="scientific">Dethiosulfovibrio peptidovorans DSM 11002</name>
    <dbReference type="NCBI Taxonomy" id="469381"/>
    <lineage>
        <taxon>Bacteria</taxon>
        <taxon>Thermotogati</taxon>
        <taxon>Synergistota</taxon>
        <taxon>Synergistia</taxon>
        <taxon>Synergistales</taxon>
        <taxon>Dethiosulfovibrionaceae</taxon>
        <taxon>Dethiosulfovibrio</taxon>
    </lineage>
</organism>
<dbReference type="EMBL" id="ABTR02000001">
    <property type="protein sequence ID" value="EFC91049.1"/>
    <property type="molecule type" value="Genomic_DNA"/>
</dbReference>
<accession>D2Z6F2</accession>
<dbReference type="Proteomes" id="UP000006427">
    <property type="component" value="Unassembled WGS sequence"/>
</dbReference>
<evidence type="ECO:0000313" key="2">
    <source>
        <dbReference type="Proteomes" id="UP000006427"/>
    </source>
</evidence>
<sequence length="75" mass="7978">MLFLLSGEGPSDMGSCSSGENFCNLENGDFRPGPMAFFVDKLADIILNYSPVETYIMAYVSVLVTLCCPGGTALS</sequence>
<dbReference type="STRING" id="469381.Dpep_1023"/>
<name>D2Z6F2_9BACT</name>
<comment type="caution">
    <text evidence="1">The sequence shown here is derived from an EMBL/GenBank/DDBJ whole genome shotgun (WGS) entry which is preliminary data.</text>
</comment>
<dbReference type="PaxDb" id="469381-Dpep_1023"/>
<reference evidence="1 2" key="1">
    <citation type="journal article" date="2010" name="Stand. Genomic Sci.">
        <title>Permanent draft genome sequence of Dethiosulfovibrio peptidovorans type strain (SEBR 4207).</title>
        <authorList>
            <person name="Labutti K."/>
            <person name="Mayilraj S."/>
            <person name="Clum A."/>
            <person name="Lucas S."/>
            <person name="Glavina Del Rio T."/>
            <person name="Nolan M."/>
            <person name="Tice H."/>
            <person name="Cheng J.F."/>
            <person name="Pitluck S."/>
            <person name="Liolios K."/>
            <person name="Ivanova N."/>
            <person name="Mavromatis K."/>
            <person name="Mikhailova N."/>
            <person name="Pati A."/>
            <person name="Goodwin L."/>
            <person name="Chen A."/>
            <person name="Palaniappan K."/>
            <person name="Land M."/>
            <person name="Hauser L."/>
            <person name="Chang Y.J."/>
            <person name="Jeffries C.D."/>
            <person name="Rohde M."/>
            <person name="Spring S."/>
            <person name="Goker M."/>
            <person name="Woyke T."/>
            <person name="Bristow J."/>
            <person name="Eisen J.A."/>
            <person name="Markowitz V."/>
            <person name="Hugenholtz P."/>
            <person name="Kyrpides N.C."/>
            <person name="Klenk H.P."/>
            <person name="Lapidus A."/>
        </authorList>
    </citation>
    <scope>NUCLEOTIDE SEQUENCE [LARGE SCALE GENOMIC DNA]</scope>
    <source>
        <strain evidence="1 2">DSM 11002</strain>
    </source>
</reference>
<keyword evidence="2" id="KW-1185">Reference proteome</keyword>
<evidence type="ECO:0000313" key="1">
    <source>
        <dbReference type="EMBL" id="EFC91049.1"/>
    </source>
</evidence>
<dbReference type="OrthoDB" id="8617598at2"/>
<proteinExistence type="predicted"/>